<dbReference type="PANTHER" id="PTHR32026:SF10">
    <property type="entry name" value="METHYLTRANSFERASE-LIKE PROTEIN 24-RELATED"/>
    <property type="match status" value="1"/>
</dbReference>
<dbReference type="Proteomes" id="UP000675881">
    <property type="component" value="Chromosome 8"/>
</dbReference>
<dbReference type="SUPFAM" id="SSF53335">
    <property type="entry name" value="S-adenosyl-L-methionine-dependent methyltransferases"/>
    <property type="match status" value="1"/>
</dbReference>
<protein>
    <submittedName>
        <fullName evidence="2">(salmon louse) hypothetical protein</fullName>
    </submittedName>
</protein>
<dbReference type="InterPro" id="IPR029063">
    <property type="entry name" value="SAM-dependent_MTases_sf"/>
</dbReference>
<accession>A0A7R8D3Z0</accession>
<gene>
    <name evidence="2" type="ORF">LSAA_14093</name>
</gene>
<dbReference type="PANTHER" id="PTHR32026">
    <property type="entry name" value="METHYLTRANSFERASE-LIKE PROTEIN 24"/>
    <property type="match status" value="1"/>
</dbReference>
<sequence length="285" mass="33632">MTSFLANSFIMKPDITLKNMMNSPWFQVEHNKIMIGGHANKFWILLTLHTNEESDLFFQKWFQNEDKKKIKEILNTQNFANDETLFRSFFQLTANPLQSKCRVLKRIGGNWMPSCNFVDGAKWMCIDDIMRDVSRNKCVVYSFGINNDWSFDDQLANIGCKVFSFDPTMKIDTHQRSKNLMFYKLGISSESNDQYKSLKDIFQLTKNTDKYITYLKMDIEGHEREVLKSVLNSSLLKNVKQIAMEWHLTRTKNSVEIYYDILRKLYKQGFRIISYEPNGCYGKKK</sequence>
<name>A0A7R8D3Z0_LEPSM</name>
<reference evidence="2" key="1">
    <citation type="submission" date="2021-02" db="EMBL/GenBank/DDBJ databases">
        <authorList>
            <person name="Bekaert M."/>
        </authorList>
    </citation>
    <scope>NUCLEOTIDE SEQUENCE</scope>
    <source>
        <strain evidence="2">IoA-00</strain>
    </source>
</reference>
<evidence type="ECO:0000259" key="1">
    <source>
        <dbReference type="Pfam" id="PF13383"/>
    </source>
</evidence>
<dbReference type="InterPro" id="IPR025714">
    <property type="entry name" value="Methyltranfer_dom"/>
</dbReference>
<dbReference type="OrthoDB" id="10006218at2759"/>
<organism evidence="2 3">
    <name type="scientific">Lepeophtheirus salmonis</name>
    <name type="common">Salmon louse</name>
    <name type="synonym">Caligus salmonis</name>
    <dbReference type="NCBI Taxonomy" id="72036"/>
    <lineage>
        <taxon>Eukaryota</taxon>
        <taxon>Metazoa</taxon>
        <taxon>Ecdysozoa</taxon>
        <taxon>Arthropoda</taxon>
        <taxon>Crustacea</taxon>
        <taxon>Multicrustacea</taxon>
        <taxon>Hexanauplia</taxon>
        <taxon>Copepoda</taxon>
        <taxon>Siphonostomatoida</taxon>
        <taxon>Caligidae</taxon>
        <taxon>Lepeophtheirus</taxon>
    </lineage>
</organism>
<dbReference type="Pfam" id="PF13383">
    <property type="entry name" value="Methyltransf_22"/>
    <property type="match status" value="1"/>
</dbReference>
<dbReference type="AlphaFoldDB" id="A0A7R8D3Z0"/>
<dbReference type="EMBL" id="HG994587">
    <property type="protein sequence ID" value="CAF3019115.1"/>
    <property type="molecule type" value="Genomic_DNA"/>
</dbReference>
<dbReference type="Gene3D" id="3.40.50.150">
    <property type="entry name" value="Vaccinia Virus protein VP39"/>
    <property type="match status" value="1"/>
</dbReference>
<keyword evidence="3" id="KW-1185">Reference proteome</keyword>
<feature type="domain" description="Methyltransferase" evidence="1">
    <location>
        <begin position="70"/>
        <end position="278"/>
    </location>
</feature>
<dbReference type="InterPro" id="IPR026913">
    <property type="entry name" value="METTL24"/>
</dbReference>
<evidence type="ECO:0000313" key="3">
    <source>
        <dbReference type="Proteomes" id="UP000675881"/>
    </source>
</evidence>
<proteinExistence type="predicted"/>
<evidence type="ECO:0000313" key="2">
    <source>
        <dbReference type="EMBL" id="CAF3019115.1"/>
    </source>
</evidence>